<protein>
    <recommendedName>
        <fullName evidence="1">DUF6671 domain-containing protein</fullName>
    </recommendedName>
</protein>
<dbReference type="Pfam" id="PF20376">
    <property type="entry name" value="DUF6671"/>
    <property type="match status" value="1"/>
</dbReference>
<dbReference type="InterPro" id="IPR046612">
    <property type="entry name" value="DUF6671"/>
</dbReference>
<dbReference type="RefSeq" id="WP_115332698.1">
    <property type="nucleotide sequence ID" value="NZ_CAAAHP010000005.1"/>
</dbReference>
<name>A0A378KDJ5_9GAMM</name>
<gene>
    <name evidence="2" type="ORF">NCTC13316_03161</name>
</gene>
<accession>A0A378KDJ5</accession>
<evidence type="ECO:0000313" key="2">
    <source>
        <dbReference type="EMBL" id="STX81292.1"/>
    </source>
</evidence>
<dbReference type="OrthoDB" id="9793837at2"/>
<sequence length="277" mass="30836">MLYRNEPVLLVSKHKKEQAIGPVFQDKIGCELCVSDFDTDLFGTFTGEIPRAHNAYQTCILKAKTAALIADYVYSLASEGSFGPHPSLPFVASDHEIMVFVDLKNDWIIADQLITPRTNYKTLTLNPSTEIDSFLHAVHFPSHAVTLQVNQSKEILGKGIQDRSFLSNLIKLGFTKGEELLIATDMRAMMNPTRMAVLVTLAEKLATRILTYCSVCKAPGFGFVSTTEYLLCSLCDAPTSLYRFELWGCVACEHQEKKPRADNVKKANPTFCNDCNP</sequence>
<keyword evidence="3" id="KW-1185">Reference proteome</keyword>
<evidence type="ECO:0000313" key="3">
    <source>
        <dbReference type="Proteomes" id="UP000254794"/>
    </source>
</evidence>
<organism evidence="2 3">
    <name type="scientific">Legionella busanensis</name>
    <dbReference type="NCBI Taxonomy" id="190655"/>
    <lineage>
        <taxon>Bacteria</taxon>
        <taxon>Pseudomonadati</taxon>
        <taxon>Pseudomonadota</taxon>
        <taxon>Gammaproteobacteria</taxon>
        <taxon>Legionellales</taxon>
        <taxon>Legionellaceae</taxon>
        <taxon>Legionella</taxon>
    </lineage>
</organism>
<dbReference type="EMBL" id="UGOD01000002">
    <property type="protein sequence ID" value="STX81292.1"/>
    <property type="molecule type" value="Genomic_DNA"/>
</dbReference>
<proteinExistence type="predicted"/>
<reference evidence="2 3" key="1">
    <citation type="submission" date="2018-06" db="EMBL/GenBank/DDBJ databases">
        <authorList>
            <consortium name="Pathogen Informatics"/>
            <person name="Doyle S."/>
        </authorList>
    </citation>
    <scope>NUCLEOTIDE SEQUENCE [LARGE SCALE GENOMIC DNA]</scope>
    <source>
        <strain evidence="2 3">NCTC13316</strain>
    </source>
</reference>
<dbReference type="AlphaFoldDB" id="A0A378KDJ5"/>
<feature type="domain" description="DUF6671" evidence="1">
    <location>
        <begin position="71"/>
        <end position="277"/>
    </location>
</feature>
<dbReference type="Proteomes" id="UP000254794">
    <property type="component" value="Unassembled WGS sequence"/>
</dbReference>
<evidence type="ECO:0000259" key="1">
    <source>
        <dbReference type="Pfam" id="PF20376"/>
    </source>
</evidence>